<dbReference type="RefSeq" id="WP_188693608.1">
    <property type="nucleotide sequence ID" value="NZ_BMLS01000002.1"/>
</dbReference>
<keyword evidence="6" id="KW-0963">Cytoplasm</keyword>
<evidence type="ECO:0000256" key="2">
    <source>
        <dbReference type="ARBA" id="ARBA00001947"/>
    </source>
</evidence>
<evidence type="ECO:0000256" key="8">
    <source>
        <dbReference type="ARBA" id="ARBA00022801"/>
    </source>
</evidence>
<dbReference type="GO" id="GO:0046872">
    <property type="term" value="F:metal ion binding"/>
    <property type="evidence" value="ECO:0007669"/>
    <property type="project" value="UniProtKB-KW"/>
</dbReference>
<evidence type="ECO:0000256" key="9">
    <source>
        <dbReference type="ARBA" id="ARBA00022833"/>
    </source>
</evidence>
<dbReference type="PANTHER" id="PTHR30417">
    <property type="entry name" value="N-ACETYLMURAMOYL-L-ALANINE AMIDASE AMID"/>
    <property type="match status" value="1"/>
</dbReference>
<dbReference type="InterPro" id="IPR051206">
    <property type="entry name" value="NAMLAA_amidase_2"/>
</dbReference>
<dbReference type="SMART" id="SM00644">
    <property type="entry name" value="Ami_2"/>
    <property type="match status" value="1"/>
</dbReference>
<dbReference type="InterPro" id="IPR002502">
    <property type="entry name" value="Amidase_domain"/>
</dbReference>
<dbReference type="EC" id="3.5.1.28" evidence="5"/>
<evidence type="ECO:0000256" key="12">
    <source>
        <dbReference type="ARBA" id="ARBA00042615"/>
    </source>
</evidence>
<dbReference type="Proteomes" id="UP000606935">
    <property type="component" value="Unassembled WGS sequence"/>
</dbReference>
<dbReference type="GO" id="GO:0009253">
    <property type="term" value="P:peptidoglycan catabolic process"/>
    <property type="evidence" value="ECO:0007669"/>
    <property type="project" value="InterPro"/>
</dbReference>
<organism evidence="14 15">
    <name type="scientific">Bowmanella pacifica</name>
    <dbReference type="NCBI Taxonomy" id="502051"/>
    <lineage>
        <taxon>Bacteria</taxon>
        <taxon>Pseudomonadati</taxon>
        <taxon>Pseudomonadota</taxon>
        <taxon>Gammaproteobacteria</taxon>
        <taxon>Alteromonadales</taxon>
        <taxon>Alteromonadaceae</taxon>
        <taxon>Bowmanella</taxon>
    </lineage>
</organism>
<evidence type="ECO:0000313" key="14">
    <source>
        <dbReference type="EMBL" id="GGO68798.1"/>
    </source>
</evidence>
<evidence type="ECO:0000256" key="5">
    <source>
        <dbReference type="ARBA" id="ARBA00011901"/>
    </source>
</evidence>
<comment type="caution">
    <text evidence="14">The sequence shown here is derived from an EMBL/GenBank/DDBJ whole genome shotgun (WGS) entry which is preliminary data.</text>
</comment>
<dbReference type="Pfam" id="PF01510">
    <property type="entry name" value="Amidase_2"/>
    <property type="match status" value="1"/>
</dbReference>
<name>A0A918DII0_9ALTE</name>
<feature type="domain" description="N-acetylmuramoyl-L-alanine amidase" evidence="13">
    <location>
        <begin position="16"/>
        <end position="167"/>
    </location>
</feature>
<sequence>MFDPQGWYSGARRCPSPHFNQRPAGTLVNLLVIHNISLPAGQFGLPYIEALFSGTLDCNCHPSFSDLQDLKVSSHFVIYRNGNIVQHVPIKARAWHAGKSVFQGQENCNDFSIGVEMEGTDDKPYEAAQYRSLEVLTQAIMCVCPEISLGRIVGHCDIAPGRKTDPGPAFNWQEYRTALRELS</sequence>
<dbReference type="CDD" id="cd06583">
    <property type="entry name" value="PGRP"/>
    <property type="match status" value="1"/>
</dbReference>
<dbReference type="GO" id="GO:0009254">
    <property type="term" value="P:peptidoglycan turnover"/>
    <property type="evidence" value="ECO:0007669"/>
    <property type="project" value="TreeGrafter"/>
</dbReference>
<evidence type="ECO:0000313" key="15">
    <source>
        <dbReference type="Proteomes" id="UP000606935"/>
    </source>
</evidence>
<keyword evidence="10" id="KW-0961">Cell wall biogenesis/degradation</keyword>
<keyword evidence="7" id="KW-0479">Metal-binding</keyword>
<keyword evidence="9" id="KW-0862">Zinc</keyword>
<evidence type="ECO:0000259" key="13">
    <source>
        <dbReference type="SMART" id="SM00644"/>
    </source>
</evidence>
<evidence type="ECO:0000256" key="1">
    <source>
        <dbReference type="ARBA" id="ARBA00001561"/>
    </source>
</evidence>
<dbReference type="GO" id="GO:0005737">
    <property type="term" value="C:cytoplasm"/>
    <property type="evidence" value="ECO:0007669"/>
    <property type="project" value="UniProtKB-SubCell"/>
</dbReference>
<comment type="subcellular location">
    <subcellularLocation>
        <location evidence="3">Cytoplasm</location>
    </subcellularLocation>
</comment>
<proteinExistence type="inferred from homology"/>
<comment type="similarity">
    <text evidence="4">Belongs to the N-acetylmuramoyl-L-alanine amidase 2 family.</text>
</comment>
<evidence type="ECO:0000256" key="6">
    <source>
        <dbReference type="ARBA" id="ARBA00022490"/>
    </source>
</evidence>
<reference evidence="14" key="1">
    <citation type="journal article" date="2014" name="Int. J. Syst. Evol. Microbiol.">
        <title>Complete genome sequence of Corynebacterium casei LMG S-19264T (=DSM 44701T), isolated from a smear-ripened cheese.</title>
        <authorList>
            <consortium name="US DOE Joint Genome Institute (JGI-PGF)"/>
            <person name="Walter F."/>
            <person name="Albersmeier A."/>
            <person name="Kalinowski J."/>
            <person name="Ruckert C."/>
        </authorList>
    </citation>
    <scope>NUCLEOTIDE SEQUENCE</scope>
    <source>
        <strain evidence="14">CGMCC 1.7086</strain>
    </source>
</reference>
<reference evidence="14" key="2">
    <citation type="submission" date="2020-09" db="EMBL/GenBank/DDBJ databases">
        <authorList>
            <person name="Sun Q."/>
            <person name="Zhou Y."/>
        </authorList>
    </citation>
    <scope>NUCLEOTIDE SEQUENCE</scope>
    <source>
        <strain evidence="14">CGMCC 1.7086</strain>
    </source>
</reference>
<dbReference type="EMBL" id="BMLS01000002">
    <property type="protein sequence ID" value="GGO68798.1"/>
    <property type="molecule type" value="Genomic_DNA"/>
</dbReference>
<evidence type="ECO:0000256" key="11">
    <source>
        <dbReference type="ARBA" id="ARBA00039257"/>
    </source>
</evidence>
<dbReference type="InterPro" id="IPR036505">
    <property type="entry name" value="Amidase/PGRP_sf"/>
</dbReference>
<evidence type="ECO:0000256" key="4">
    <source>
        <dbReference type="ARBA" id="ARBA00007553"/>
    </source>
</evidence>
<keyword evidence="8" id="KW-0378">Hydrolase</keyword>
<dbReference type="Gene3D" id="3.40.80.10">
    <property type="entry name" value="Peptidoglycan recognition protein-like"/>
    <property type="match status" value="1"/>
</dbReference>
<dbReference type="NCBIfam" id="NF008758">
    <property type="entry name" value="PRK11789.1"/>
    <property type="match status" value="1"/>
</dbReference>
<dbReference type="GO" id="GO:0008745">
    <property type="term" value="F:N-acetylmuramoyl-L-alanine amidase activity"/>
    <property type="evidence" value="ECO:0007669"/>
    <property type="project" value="UniProtKB-EC"/>
</dbReference>
<dbReference type="PANTHER" id="PTHR30417:SF4">
    <property type="entry name" value="1,6-ANHYDRO-N-ACETYLMURAMYL-L-ALANINE AMIDASE AMPD"/>
    <property type="match status" value="1"/>
</dbReference>
<comment type="cofactor">
    <cofactor evidence="2">
        <name>Zn(2+)</name>
        <dbReference type="ChEBI" id="CHEBI:29105"/>
    </cofactor>
</comment>
<keyword evidence="15" id="KW-1185">Reference proteome</keyword>
<evidence type="ECO:0000256" key="3">
    <source>
        <dbReference type="ARBA" id="ARBA00004496"/>
    </source>
</evidence>
<evidence type="ECO:0000256" key="10">
    <source>
        <dbReference type="ARBA" id="ARBA00023316"/>
    </source>
</evidence>
<dbReference type="AlphaFoldDB" id="A0A918DII0"/>
<protein>
    <recommendedName>
        <fullName evidence="11">1,6-anhydro-N-acetylmuramyl-L-alanine amidase AmpD</fullName>
        <ecNumber evidence="5">3.5.1.28</ecNumber>
    </recommendedName>
    <alternativeName>
        <fullName evidence="12">N-acetylmuramoyl-L-alanine amidase</fullName>
    </alternativeName>
</protein>
<dbReference type="SUPFAM" id="SSF55846">
    <property type="entry name" value="N-acetylmuramoyl-L-alanine amidase-like"/>
    <property type="match status" value="1"/>
</dbReference>
<accession>A0A918DII0</accession>
<dbReference type="GO" id="GO:0071555">
    <property type="term" value="P:cell wall organization"/>
    <property type="evidence" value="ECO:0007669"/>
    <property type="project" value="UniProtKB-KW"/>
</dbReference>
<comment type="catalytic activity">
    <reaction evidence="1">
        <text>Hydrolyzes the link between N-acetylmuramoyl residues and L-amino acid residues in certain cell-wall glycopeptides.</text>
        <dbReference type="EC" id="3.5.1.28"/>
    </reaction>
</comment>
<evidence type="ECO:0000256" key="7">
    <source>
        <dbReference type="ARBA" id="ARBA00022723"/>
    </source>
</evidence>
<gene>
    <name evidence="14" type="primary">ampD</name>
    <name evidence="14" type="ORF">GCM10010982_18550</name>
</gene>